<dbReference type="SUPFAM" id="SSF52058">
    <property type="entry name" value="L domain-like"/>
    <property type="match status" value="1"/>
</dbReference>
<dbReference type="Proteomes" id="UP000449547">
    <property type="component" value="Unassembled WGS sequence"/>
</dbReference>
<keyword evidence="2" id="KW-1185">Reference proteome</keyword>
<evidence type="ECO:0000313" key="1">
    <source>
        <dbReference type="EMBL" id="KAA8903242.1"/>
    </source>
</evidence>
<evidence type="ECO:0000313" key="2">
    <source>
        <dbReference type="Proteomes" id="UP000449547"/>
    </source>
</evidence>
<comment type="caution">
    <text evidence="1">The sequence shown here is derived from an EMBL/GenBank/DDBJ whole genome shotgun (WGS) entry which is preliminary data.</text>
</comment>
<dbReference type="GeneID" id="54781180"/>
<name>A0A642UQ22_DIURU</name>
<proteinExistence type="predicted"/>
<dbReference type="AlphaFoldDB" id="A0A642UQ22"/>
<dbReference type="RefSeq" id="XP_034012695.1">
    <property type="nucleotide sequence ID" value="XM_034155190.1"/>
</dbReference>
<dbReference type="VEuPathDB" id="FungiDB:DIURU_002529"/>
<dbReference type="EMBL" id="SWFT01000070">
    <property type="protein sequence ID" value="KAA8903242.1"/>
    <property type="molecule type" value="Genomic_DNA"/>
</dbReference>
<dbReference type="InterPro" id="IPR032675">
    <property type="entry name" value="LRR_dom_sf"/>
</dbReference>
<protein>
    <submittedName>
        <fullName evidence="1">Uncharacterized protein</fullName>
    </submittedName>
</protein>
<gene>
    <name evidence="1" type="ORF">DIURU_002529</name>
</gene>
<dbReference type="Gene3D" id="3.80.10.10">
    <property type="entry name" value="Ribonuclease Inhibitor"/>
    <property type="match status" value="1"/>
</dbReference>
<organism evidence="1 2">
    <name type="scientific">Diutina rugosa</name>
    <name type="common">Yeast</name>
    <name type="synonym">Candida rugosa</name>
    <dbReference type="NCBI Taxonomy" id="5481"/>
    <lineage>
        <taxon>Eukaryota</taxon>
        <taxon>Fungi</taxon>
        <taxon>Dikarya</taxon>
        <taxon>Ascomycota</taxon>
        <taxon>Saccharomycotina</taxon>
        <taxon>Pichiomycetes</taxon>
        <taxon>Debaryomycetaceae</taxon>
        <taxon>Diutina</taxon>
    </lineage>
</organism>
<sequence>MSAMVPMIAATDTTVKPASLPGLPIEVGRLIFSMADVASVCYLYIAYYPLPYAKEIASYLDSCKVRVSPAVVVIGNLSDVIDFDTLAKLPPCDIKVRCSRSDIDYTLGYLAHMAYKSVALDIDSFNIDMIPRHHPDFRCLGDRLTELRLLSSAVEQEYIPTSVQSLILSKCVCYDLLDLVHYTNLTEVNLDFTRFVAGVRLPPSVIDLRYYVKEDEPRLDVSNLVNLKIIDSYQVDNVRWSQIERSSEGDIPTGVTMEHLRELEVHNHASFRTNRLPKLEEVFVWSSDWAETVEELFTSAQLANLRDLNASNLMISNLGVLQNVTKLAFELRETLTETFPLPPNLVDLSIFSPNPVEGIPPQIKHFSYESQTHGRWERENYPFTSYVITKSKTLLSLSIEIASFVTIECPNLTNLYMMEFTAFNCIAAPKLKDLHYLSKLPFPFENGFDNLNEVMLFDVPSNMVFKQRMKQISLSSMVLKCLSISADEVSLSACVLPREFKIDATELSVRLMSISGQGITCKELRCEEIDQVPVMVEKVSLKLSKPMESSVDDESEVPELKGCTKLRSLTIEGGLQYYQDTFPVPSSVKQLGVTVWGRRGTLKFDTTNQLEFFKLMDEVDQDQVQFSLQPASIYMKKLDLGRHPPERP</sequence>
<dbReference type="OrthoDB" id="2018313at2759"/>
<accession>A0A642UQ22</accession>
<reference evidence="1 2" key="1">
    <citation type="submission" date="2019-07" db="EMBL/GenBank/DDBJ databases">
        <title>Genome assembly of two rare yeast pathogens: Diutina rugosa and Trichomonascus ciferrii.</title>
        <authorList>
            <person name="Mixao V."/>
            <person name="Saus E."/>
            <person name="Hansen A."/>
            <person name="Lass-Flor C."/>
            <person name="Gabaldon T."/>
        </authorList>
    </citation>
    <scope>NUCLEOTIDE SEQUENCE [LARGE SCALE GENOMIC DNA]</scope>
    <source>
        <strain evidence="1 2">CBS 613</strain>
    </source>
</reference>